<dbReference type="SUPFAM" id="SSF47781">
    <property type="entry name" value="RuvA domain 2-like"/>
    <property type="match status" value="1"/>
</dbReference>
<evidence type="ECO:0000256" key="5">
    <source>
        <dbReference type="ARBA" id="ARBA00023204"/>
    </source>
</evidence>
<dbReference type="HAMAP" id="MF_01587">
    <property type="entry name" value="DNA_ligase_B"/>
    <property type="match status" value="1"/>
</dbReference>
<dbReference type="InterPro" id="IPR013839">
    <property type="entry name" value="DNAligase_adenylation"/>
</dbReference>
<dbReference type="InterPro" id="IPR004150">
    <property type="entry name" value="NAD_DNA_ligase_OB"/>
</dbReference>
<dbReference type="InterPro" id="IPR020923">
    <property type="entry name" value="DNA_ligase_B"/>
</dbReference>
<dbReference type="Gene3D" id="1.10.287.610">
    <property type="entry name" value="Helix hairpin bin"/>
    <property type="match status" value="1"/>
</dbReference>
<evidence type="ECO:0000256" key="2">
    <source>
        <dbReference type="ARBA" id="ARBA00022705"/>
    </source>
</evidence>
<dbReference type="PROSITE" id="PS01055">
    <property type="entry name" value="DNA_LIGASE_N1"/>
    <property type="match status" value="1"/>
</dbReference>
<dbReference type="GO" id="GO:0006281">
    <property type="term" value="P:DNA repair"/>
    <property type="evidence" value="ECO:0007669"/>
    <property type="project" value="UniProtKB-KW"/>
</dbReference>
<keyword evidence="2 7" id="KW-0235">DNA replication</keyword>
<dbReference type="NCBIfam" id="NF005987">
    <property type="entry name" value="PRK08097.1"/>
    <property type="match status" value="1"/>
</dbReference>
<dbReference type="InterPro" id="IPR012340">
    <property type="entry name" value="NA-bd_OB-fold"/>
</dbReference>
<dbReference type="Proteomes" id="UP000306393">
    <property type="component" value="Unassembled WGS sequence"/>
</dbReference>
<dbReference type="PANTHER" id="PTHR47810">
    <property type="entry name" value="DNA LIGASE"/>
    <property type="match status" value="1"/>
</dbReference>
<comment type="caution">
    <text evidence="10">The sequence shown here is derived from an EMBL/GenBank/DDBJ whole genome shotgun (WGS) entry which is preliminary data.</text>
</comment>
<dbReference type="InterPro" id="IPR033136">
    <property type="entry name" value="DNA_ligase_CS"/>
</dbReference>
<feature type="chain" id="PRO_5030083831" description="DNA ligase B" evidence="8">
    <location>
        <begin position="18"/>
        <end position="554"/>
    </location>
</feature>
<accession>A0A3S7S8G0</accession>
<organism evidence="10 11">
    <name type="scientific">Erwinia persicina</name>
    <dbReference type="NCBI Taxonomy" id="55211"/>
    <lineage>
        <taxon>Bacteria</taxon>
        <taxon>Pseudomonadati</taxon>
        <taxon>Pseudomonadota</taxon>
        <taxon>Gammaproteobacteria</taxon>
        <taxon>Enterobacterales</taxon>
        <taxon>Erwiniaceae</taxon>
        <taxon>Erwinia</taxon>
    </lineage>
</organism>
<name>A0A3S7S8G0_9GAMM</name>
<dbReference type="EMBL" id="QGAC01000016">
    <property type="protein sequence ID" value="TKJ87662.1"/>
    <property type="molecule type" value="Genomic_DNA"/>
</dbReference>
<dbReference type="GO" id="GO:0006260">
    <property type="term" value="P:DNA replication"/>
    <property type="evidence" value="ECO:0007669"/>
    <property type="project" value="UniProtKB-KW"/>
</dbReference>
<evidence type="ECO:0000256" key="6">
    <source>
        <dbReference type="ARBA" id="ARBA00034005"/>
    </source>
</evidence>
<evidence type="ECO:0000256" key="4">
    <source>
        <dbReference type="ARBA" id="ARBA00023027"/>
    </source>
</evidence>
<keyword evidence="8" id="KW-0732">Signal</keyword>
<evidence type="ECO:0000256" key="1">
    <source>
        <dbReference type="ARBA" id="ARBA00022598"/>
    </source>
</evidence>
<keyword evidence="4 7" id="KW-0520">NAD</keyword>
<dbReference type="Pfam" id="PF03120">
    <property type="entry name" value="OB_DNA_ligase"/>
    <property type="match status" value="1"/>
</dbReference>
<reference evidence="10 11" key="1">
    <citation type="journal article" date="2019" name="Sci. Rep.">
        <title>Differences in resource use lead to coexistence of seed-transmitted microbial populations.</title>
        <authorList>
            <person name="Torres-Cortes G."/>
            <person name="Garcia B.J."/>
            <person name="Compant S."/>
            <person name="Rezki S."/>
            <person name="Jones P."/>
            <person name="Preveaux A."/>
            <person name="Briand M."/>
            <person name="Roulet A."/>
            <person name="Bouchez O."/>
            <person name="Jacobson D."/>
            <person name="Barret M."/>
        </authorList>
    </citation>
    <scope>NUCLEOTIDE SEQUENCE [LARGE SCALE GENOMIC DNA]</scope>
    <source>
        <strain evidence="10 11">CFBP13511</strain>
    </source>
</reference>
<dbReference type="SUPFAM" id="SSF56091">
    <property type="entry name" value="DNA ligase/mRNA capping enzyme, catalytic domain"/>
    <property type="match status" value="1"/>
</dbReference>
<comment type="function">
    <text evidence="7">Catalyzes the formation of phosphodiester linkages between 5'-phosphoryl and 3'-hydroxyl groups in double-stranded DNA using NAD as a coenzyme and as the energy source for the reaction.</text>
</comment>
<keyword evidence="3 7" id="KW-0227">DNA damage</keyword>
<feature type="domain" description="NAD-dependent DNA ligase N-terminal" evidence="9">
    <location>
        <begin position="26"/>
        <end position="423"/>
    </location>
</feature>
<dbReference type="SUPFAM" id="SSF50249">
    <property type="entry name" value="Nucleic acid-binding proteins"/>
    <property type="match status" value="1"/>
</dbReference>
<dbReference type="PROSITE" id="PS01056">
    <property type="entry name" value="DNA_LIGASE_N2"/>
    <property type="match status" value="1"/>
</dbReference>
<sequence>MHYVIGLVWMFSSAAIAGCPVWTPARAEAEISALGAQLTQWDDAYYRQGKSQISDADYDALQGKMEQWQRCFHPASDRRPQLSTDGHVLHPVAHVGVRKLAGKAAVAKWMENKQDLVVQPKVDGVAVTLVYRDGILAKMISRGDGITGEDWTASARAIGAIPGVIPLSSGQQVFQGELYLMMNDHHQAADGGKNARAIVAGAMRAKNPGGVLRNIGLFVWAWPDGPKTLAQRLSGLRNAGFPDISDWTRRVKDAEEVEAWRERWFHQALPFVTDGVVVHAIPDLKGNSWMPDAGDWAVAWKYPPPQVSGEVQSVSFSVGRTGKISVVLTLQPVQLDDKRITRVSVGSVARWRQRDVIAGDQVRISLAGQGIPRLDSVLWRVAQRDPPRPPDSTLFHALSCFHPTPDCRQQFLARLEWLSGKSVLNLTGMGRQRWQQLMQSGSLSHLFSWLTLSEEQLQAIAGIGKAKAQAFRQQFRLSRQLPFKRWVRALGVPIPVRAMHSILDDSWAPLLSRSVQEWQQQPGVGPGRAEKIYAYLHHQEVEWLIKWLEASASP</sequence>
<dbReference type="AlphaFoldDB" id="A0A3S7S8G0"/>
<gene>
    <name evidence="7" type="primary">ligB</name>
    <name evidence="10" type="ORF">EpCFBP13511_16805</name>
</gene>
<evidence type="ECO:0000259" key="9">
    <source>
        <dbReference type="SMART" id="SM00532"/>
    </source>
</evidence>
<dbReference type="STRING" id="1219360.GCA_001571305_03212"/>
<evidence type="ECO:0000256" key="3">
    <source>
        <dbReference type="ARBA" id="ARBA00022763"/>
    </source>
</evidence>
<protein>
    <recommendedName>
        <fullName evidence="7">DNA ligase B</fullName>
        <ecNumber evidence="7">6.5.1.2</ecNumber>
    </recommendedName>
    <alternativeName>
        <fullName evidence="7">Polydeoxyribonucleotide synthase [NAD(+)] B</fullName>
    </alternativeName>
</protein>
<dbReference type="GeneID" id="67478788"/>
<comment type="catalytic activity">
    <reaction evidence="6 7">
        <text>NAD(+) + (deoxyribonucleotide)n-3'-hydroxyl + 5'-phospho-(deoxyribonucleotide)m = (deoxyribonucleotide)n+m + AMP + beta-nicotinamide D-nucleotide.</text>
        <dbReference type="EC" id="6.5.1.2"/>
    </reaction>
</comment>
<comment type="similarity">
    <text evidence="7">Belongs to the NAD-dependent DNA ligase family. LigB subfamily.</text>
</comment>
<proteinExistence type="inferred from homology"/>
<evidence type="ECO:0000256" key="8">
    <source>
        <dbReference type="SAM" id="SignalP"/>
    </source>
</evidence>
<dbReference type="InterPro" id="IPR050326">
    <property type="entry name" value="NAD_dep_DNA_ligaseB"/>
</dbReference>
<dbReference type="SMART" id="SM00532">
    <property type="entry name" value="LIGANc"/>
    <property type="match status" value="1"/>
</dbReference>
<feature type="signal peptide" evidence="8">
    <location>
        <begin position="1"/>
        <end position="17"/>
    </location>
</feature>
<dbReference type="PANTHER" id="PTHR47810:SF1">
    <property type="entry name" value="DNA LIGASE B"/>
    <property type="match status" value="1"/>
</dbReference>
<dbReference type="Gene3D" id="2.40.50.140">
    <property type="entry name" value="Nucleic acid-binding proteins"/>
    <property type="match status" value="1"/>
</dbReference>
<dbReference type="EC" id="6.5.1.2" evidence="7"/>
<dbReference type="InterPro" id="IPR013840">
    <property type="entry name" value="DNAligase_N"/>
</dbReference>
<dbReference type="InterPro" id="IPR018239">
    <property type="entry name" value="DNA_ligase_AS"/>
</dbReference>
<dbReference type="KEGG" id="epe:CI789_18410"/>
<evidence type="ECO:0000256" key="7">
    <source>
        <dbReference type="HAMAP-Rule" id="MF_01587"/>
    </source>
</evidence>
<dbReference type="Pfam" id="PF01653">
    <property type="entry name" value="DNA_ligase_aden"/>
    <property type="match status" value="1"/>
</dbReference>
<dbReference type="OrthoDB" id="9759736at2"/>
<dbReference type="GO" id="GO:0003911">
    <property type="term" value="F:DNA ligase (NAD+) activity"/>
    <property type="evidence" value="ECO:0007669"/>
    <property type="project" value="UniProtKB-UniRule"/>
</dbReference>
<evidence type="ECO:0000313" key="11">
    <source>
        <dbReference type="Proteomes" id="UP000306393"/>
    </source>
</evidence>
<evidence type="ECO:0000313" key="10">
    <source>
        <dbReference type="EMBL" id="TKJ87662.1"/>
    </source>
</evidence>
<feature type="active site" description="N6-AMP-lysine intermediate" evidence="7">
    <location>
        <position position="121"/>
    </location>
</feature>
<dbReference type="Gene3D" id="3.30.470.30">
    <property type="entry name" value="DNA ligase/mRNA capping enzyme"/>
    <property type="match status" value="1"/>
</dbReference>
<dbReference type="Gene3D" id="1.10.150.20">
    <property type="entry name" value="5' to 3' exonuclease, C-terminal subdomain"/>
    <property type="match status" value="1"/>
</dbReference>
<dbReference type="InterPro" id="IPR010994">
    <property type="entry name" value="RuvA_2-like"/>
</dbReference>
<dbReference type="RefSeq" id="WP_118665112.1">
    <property type="nucleotide sequence ID" value="NZ_CP022725.1"/>
</dbReference>
<keyword evidence="5 7" id="KW-0234">DNA repair</keyword>
<keyword evidence="1 7" id="KW-0436">Ligase</keyword>